<dbReference type="AlphaFoldDB" id="A0A067KH65"/>
<accession>A0A067KH65</accession>
<reference evidence="1 2" key="1">
    <citation type="journal article" date="2014" name="PLoS ONE">
        <title>Global Analysis of Gene Expression Profiles in Physic Nut (Jatropha curcas L.) Seedlings Exposed to Salt Stress.</title>
        <authorList>
            <person name="Zhang L."/>
            <person name="Zhang C."/>
            <person name="Wu P."/>
            <person name="Chen Y."/>
            <person name="Li M."/>
            <person name="Jiang H."/>
            <person name="Wu G."/>
        </authorList>
    </citation>
    <scope>NUCLEOTIDE SEQUENCE [LARGE SCALE GENOMIC DNA]</scope>
    <source>
        <strain evidence="2">cv. GZQX0401</strain>
        <tissue evidence="1">Young leaves</tissue>
    </source>
</reference>
<name>A0A067KH65_JATCU</name>
<organism evidence="1 2">
    <name type="scientific">Jatropha curcas</name>
    <name type="common">Barbados nut</name>
    <dbReference type="NCBI Taxonomy" id="180498"/>
    <lineage>
        <taxon>Eukaryota</taxon>
        <taxon>Viridiplantae</taxon>
        <taxon>Streptophyta</taxon>
        <taxon>Embryophyta</taxon>
        <taxon>Tracheophyta</taxon>
        <taxon>Spermatophyta</taxon>
        <taxon>Magnoliopsida</taxon>
        <taxon>eudicotyledons</taxon>
        <taxon>Gunneridae</taxon>
        <taxon>Pentapetalae</taxon>
        <taxon>rosids</taxon>
        <taxon>fabids</taxon>
        <taxon>Malpighiales</taxon>
        <taxon>Euphorbiaceae</taxon>
        <taxon>Crotonoideae</taxon>
        <taxon>Jatropheae</taxon>
        <taxon>Jatropha</taxon>
    </lineage>
</organism>
<dbReference type="Proteomes" id="UP000027138">
    <property type="component" value="Unassembled WGS sequence"/>
</dbReference>
<proteinExistence type="predicted"/>
<protein>
    <submittedName>
        <fullName evidence="1">Uncharacterized protein</fullName>
    </submittedName>
</protein>
<evidence type="ECO:0000313" key="1">
    <source>
        <dbReference type="EMBL" id="KDP34328.1"/>
    </source>
</evidence>
<keyword evidence="2" id="KW-1185">Reference proteome</keyword>
<dbReference type="EMBL" id="KK914535">
    <property type="protein sequence ID" value="KDP34328.1"/>
    <property type="molecule type" value="Genomic_DNA"/>
</dbReference>
<gene>
    <name evidence="1" type="ORF">JCGZ_12676</name>
</gene>
<sequence length="103" mass="11521">MSTVALGSCRARFDQLEGRSRATHAKNGLLTENQARWCQERSIPSSHGFSATMDGDYYGGPTTNWRVSNEAPRGRIISSSRRSCNRRSIFDWYTIGPSSSFLV</sequence>
<evidence type="ECO:0000313" key="2">
    <source>
        <dbReference type="Proteomes" id="UP000027138"/>
    </source>
</evidence>